<sequence length="516" mass="56741">MFGRRGGSDDTVDANSDGEEIRAVQVDDRMIDDDNDDGEDDLKPLLVDDTANNSNNNTTGINNTLSTIGTILSSTNKINSIAAAAANNNKDNSGMRLRIKSSFADIEIEIPNGGCPLTTTVAQLKELVRTVLLEKERTNGNGNGNRHHNNEDRYLRIICKGRLLSPDESFLSEFKVCDEDVIHAVLAAAVVTTSSSTRRQKQQRQTTNSGTSTSTTPHHQQQQRRRHNTNTRQRQHRGLGTVVGPGGRVTRVRTSNNSNGNNDDDSNSDDEHDDIEQGGGGGGEGNSSRRRRRRERRGFDQLRSGGLSRQEITAIRIYFNRQVDRFIIEQQEQQQQQQQPNTGGGSGDGDGDGEDVITAATATTTSNRFLHLDEPDLSRRRLLIEESWMTTQGPASEFRLNLNRNTLLRVAALSGEGGGGGLLRNITTTTGSNSGRQQGNMGNDRDFIWGFCLGFFVGIIGLVWVWVPTVPHKQKIGILTGISFQFFLNKDNMDAESEYTNINGGGVFENTYNDGD</sequence>
<feature type="compositionally biased region" description="Acidic residues" evidence="1">
    <location>
        <begin position="262"/>
        <end position="276"/>
    </location>
</feature>
<feature type="compositionally biased region" description="Basic and acidic residues" evidence="1">
    <location>
        <begin position="19"/>
        <end position="29"/>
    </location>
</feature>
<feature type="compositionally biased region" description="Low complexity" evidence="1">
    <location>
        <begin position="248"/>
        <end position="261"/>
    </location>
</feature>
<dbReference type="InterPro" id="IPR019413">
    <property type="entry name" value="Dsc3_ub-like_dom"/>
</dbReference>
<evidence type="ECO:0008006" key="7">
    <source>
        <dbReference type="Google" id="ProtNLM"/>
    </source>
</evidence>
<evidence type="ECO:0000256" key="1">
    <source>
        <dbReference type="SAM" id="MobiDB-lite"/>
    </source>
</evidence>
<dbReference type="SUPFAM" id="SSF54236">
    <property type="entry name" value="Ubiquitin-like"/>
    <property type="match status" value="1"/>
</dbReference>
<feature type="compositionally biased region" description="Basic residues" evidence="1">
    <location>
        <begin position="221"/>
        <end position="237"/>
    </location>
</feature>
<dbReference type="Proteomes" id="UP000095751">
    <property type="component" value="Unassembled WGS sequence"/>
</dbReference>
<feature type="transmembrane region" description="Helical" evidence="2">
    <location>
        <begin position="447"/>
        <end position="467"/>
    </location>
</feature>
<evidence type="ECO:0000259" key="3">
    <source>
        <dbReference type="Pfam" id="PF10302"/>
    </source>
</evidence>
<reference evidence="5 6" key="1">
    <citation type="submission" date="2016-09" db="EMBL/GenBank/DDBJ databases">
        <title>Extensive genetic diversity and differential bi-allelic expression allows diatom success in the polar Southern Ocean.</title>
        <authorList>
            <consortium name="DOE Joint Genome Institute"/>
            <person name="Mock T."/>
            <person name="Otillar R.P."/>
            <person name="Strauss J."/>
            <person name="Dupont C."/>
            <person name="Frickenhaus S."/>
            <person name="Maumus F."/>
            <person name="Mcmullan M."/>
            <person name="Sanges R."/>
            <person name="Schmutz J."/>
            <person name="Toseland A."/>
            <person name="Valas R."/>
            <person name="Veluchamy A."/>
            <person name="Ward B.J."/>
            <person name="Allen A."/>
            <person name="Barry K."/>
            <person name="Falciatore A."/>
            <person name="Ferrante M."/>
            <person name="Fortunato A.E."/>
            <person name="Gloeckner G."/>
            <person name="Gruber A."/>
            <person name="Hipkin R."/>
            <person name="Janech M."/>
            <person name="Kroth P."/>
            <person name="Leese F."/>
            <person name="Lindquist E."/>
            <person name="Lyon B.R."/>
            <person name="Martin J."/>
            <person name="Mayer C."/>
            <person name="Parker M."/>
            <person name="Quesneville H."/>
            <person name="Raymond J."/>
            <person name="Uhlig C."/>
            <person name="Valentin K.U."/>
            <person name="Worden A.Z."/>
            <person name="Armbrust E.V."/>
            <person name="Bowler C."/>
            <person name="Green B."/>
            <person name="Moulton V."/>
            <person name="Van Oosterhout C."/>
            <person name="Grigoriev I."/>
        </authorList>
    </citation>
    <scope>NUCLEOTIDE SEQUENCE [LARGE SCALE GENOMIC DNA]</scope>
    <source>
        <strain evidence="5 6">CCMP1102</strain>
    </source>
</reference>
<dbReference type="InterPro" id="IPR029071">
    <property type="entry name" value="Ubiquitin-like_domsf"/>
</dbReference>
<dbReference type="EMBL" id="KV784355">
    <property type="protein sequence ID" value="OEU20144.1"/>
    <property type="molecule type" value="Genomic_DNA"/>
</dbReference>
<dbReference type="Pfam" id="PF13373">
    <property type="entry name" value="Dsc3_C"/>
    <property type="match status" value="1"/>
</dbReference>
<dbReference type="OrthoDB" id="46681at2759"/>
<evidence type="ECO:0000313" key="5">
    <source>
        <dbReference type="EMBL" id="OEU20144.1"/>
    </source>
</evidence>
<feature type="compositionally biased region" description="Low complexity" evidence="1">
    <location>
        <begin position="330"/>
        <end position="339"/>
    </location>
</feature>
<keyword evidence="6" id="KW-1185">Reference proteome</keyword>
<feature type="region of interest" description="Disordered" evidence="1">
    <location>
        <begin position="1"/>
        <end position="41"/>
    </location>
</feature>
<keyword evidence="2" id="KW-0812">Transmembrane</keyword>
<feature type="domain" description="DSC E3 ubiquitin ligase complex subunit 3 C-terminal" evidence="4">
    <location>
        <begin position="297"/>
        <end position="488"/>
    </location>
</feature>
<accession>A0A1E7FPV2</accession>
<gene>
    <name evidence="5" type="ORF">FRACYDRAFT_236214</name>
</gene>
<feature type="domain" description="DSC E3 ubiquitin ligase complex subunit 3 ubiquitin-like" evidence="3">
    <location>
        <begin position="97"/>
        <end position="203"/>
    </location>
</feature>
<feature type="compositionally biased region" description="Low complexity" evidence="1">
    <location>
        <begin position="192"/>
        <end position="220"/>
    </location>
</feature>
<keyword evidence="2" id="KW-1133">Transmembrane helix</keyword>
<keyword evidence="2" id="KW-0472">Membrane</keyword>
<dbReference type="AlphaFoldDB" id="A0A1E7FPV2"/>
<organism evidence="5 6">
    <name type="scientific">Fragilariopsis cylindrus CCMP1102</name>
    <dbReference type="NCBI Taxonomy" id="635003"/>
    <lineage>
        <taxon>Eukaryota</taxon>
        <taxon>Sar</taxon>
        <taxon>Stramenopiles</taxon>
        <taxon>Ochrophyta</taxon>
        <taxon>Bacillariophyta</taxon>
        <taxon>Bacillariophyceae</taxon>
        <taxon>Bacillariophycidae</taxon>
        <taxon>Bacillariales</taxon>
        <taxon>Bacillariaceae</taxon>
        <taxon>Fragilariopsis</taxon>
    </lineage>
</organism>
<evidence type="ECO:0000259" key="4">
    <source>
        <dbReference type="Pfam" id="PF13373"/>
    </source>
</evidence>
<feature type="region of interest" description="Disordered" evidence="1">
    <location>
        <begin position="330"/>
        <end position="356"/>
    </location>
</feature>
<dbReference type="KEGG" id="fcy:FRACYDRAFT_236214"/>
<dbReference type="InParanoid" id="A0A1E7FPV2"/>
<protein>
    <recommendedName>
        <fullName evidence="7">Ubiquitin-like domain-containing protein</fullName>
    </recommendedName>
</protein>
<dbReference type="InterPro" id="IPR025390">
    <property type="entry name" value="Dsc3_C"/>
</dbReference>
<feature type="region of interest" description="Disordered" evidence="1">
    <location>
        <begin position="192"/>
        <end position="302"/>
    </location>
</feature>
<proteinExistence type="predicted"/>
<name>A0A1E7FPV2_9STRA</name>
<evidence type="ECO:0000313" key="6">
    <source>
        <dbReference type="Proteomes" id="UP000095751"/>
    </source>
</evidence>
<evidence type="ECO:0000256" key="2">
    <source>
        <dbReference type="SAM" id="Phobius"/>
    </source>
</evidence>
<dbReference type="Pfam" id="PF10302">
    <property type="entry name" value="Dsc3_N"/>
    <property type="match status" value="1"/>
</dbReference>
<feature type="compositionally biased region" description="Acidic residues" evidence="1">
    <location>
        <begin position="30"/>
        <end position="40"/>
    </location>
</feature>